<name>A0ACB8FPN8_9SAUR</name>
<organism evidence="1 2">
    <name type="scientific">Sphaerodactylus townsendi</name>
    <dbReference type="NCBI Taxonomy" id="933632"/>
    <lineage>
        <taxon>Eukaryota</taxon>
        <taxon>Metazoa</taxon>
        <taxon>Chordata</taxon>
        <taxon>Craniata</taxon>
        <taxon>Vertebrata</taxon>
        <taxon>Euteleostomi</taxon>
        <taxon>Lepidosauria</taxon>
        <taxon>Squamata</taxon>
        <taxon>Bifurcata</taxon>
        <taxon>Gekkota</taxon>
        <taxon>Sphaerodactylidae</taxon>
        <taxon>Sphaerodactylus</taxon>
    </lineage>
</organism>
<evidence type="ECO:0000313" key="1">
    <source>
        <dbReference type="EMBL" id="KAH8007034.1"/>
    </source>
</evidence>
<reference evidence="1" key="1">
    <citation type="submission" date="2021-08" db="EMBL/GenBank/DDBJ databases">
        <title>The first chromosome-level gecko genome reveals the dynamic sex chromosomes of Neotropical dwarf geckos (Sphaerodactylidae: Sphaerodactylus).</title>
        <authorList>
            <person name="Pinto B.J."/>
            <person name="Keating S.E."/>
            <person name="Gamble T."/>
        </authorList>
    </citation>
    <scope>NUCLEOTIDE SEQUENCE</scope>
    <source>
        <strain evidence="1">TG3544</strain>
    </source>
</reference>
<dbReference type="Proteomes" id="UP000827872">
    <property type="component" value="Linkage Group LG06"/>
</dbReference>
<dbReference type="EMBL" id="CM037619">
    <property type="protein sequence ID" value="KAH8007034.1"/>
    <property type="molecule type" value="Genomic_DNA"/>
</dbReference>
<evidence type="ECO:0000313" key="2">
    <source>
        <dbReference type="Proteomes" id="UP000827872"/>
    </source>
</evidence>
<keyword evidence="2" id="KW-1185">Reference proteome</keyword>
<proteinExistence type="predicted"/>
<sequence length="297" mass="33245">MYIAPEFYHAISMIDTLTHSYCYGKEKGKNGVPSHFLEMLSLFGPEKDKQRLCNASRALYDCVYLFVSSSNTMFRMLNQYLGTEFPNVVVRESLSIKENLQLLMSALKDMQETVELKDRDVQQRVSGPLYAKIVQPISPMNERVQLVKEMHNLYGGSFATICGPIAAVLLKNGDLPEKLQSALRVLGNSHVMSLRVGDLLMTHDEIAKALPEPSTTSASPAAVPEVKNRSQSLSSMNYSLNNFLRVVLRGRTPKNSFEMAAGCLEDVVKVLKPACENFKSIVKRAEEYVTLIIDKLQ</sequence>
<accession>A0ACB8FPN8</accession>
<protein>
    <submittedName>
        <fullName evidence="1">Uncharacterized protein</fullName>
    </submittedName>
</protein>
<gene>
    <name evidence="1" type="ORF">K3G42_016265</name>
</gene>
<comment type="caution">
    <text evidence="1">The sequence shown here is derived from an EMBL/GenBank/DDBJ whole genome shotgun (WGS) entry which is preliminary data.</text>
</comment>